<keyword evidence="8" id="KW-0547">Nucleotide-binding</keyword>
<proteinExistence type="predicted"/>
<dbReference type="InterPro" id="IPR050640">
    <property type="entry name" value="Bact_2-comp_sensor_kinase"/>
</dbReference>
<dbReference type="Gene3D" id="6.10.340.10">
    <property type="match status" value="1"/>
</dbReference>
<dbReference type="SUPFAM" id="SSF158472">
    <property type="entry name" value="HAMP domain-like"/>
    <property type="match status" value="1"/>
</dbReference>
<evidence type="ECO:0000256" key="10">
    <source>
        <dbReference type="ARBA" id="ARBA00022840"/>
    </source>
</evidence>
<evidence type="ECO:0000256" key="8">
    <source>
        <dbReference type="ARBA" id="ARBA00022741"/>
    </source>
</evidence>
<keyword evidence="18" id="KW-1185">Reference proteome</keyword>
<comment type="subcellular location">
    <subcellularLocation>
        <location evidence="2">Cell membrane</location>
        <topology evidence="2">Multi-pass membrane protein</topology>
    </subcellularLocation>
</comment>
<evidence type="ECO:0000256" key="4">
    <source>
        <dbReference type="ARBA" id="ARBA00022475"/>
    </source>
</evidence>
<name>A0A9E8M0S5_9BACI</name>
<dbReference type="InterPro" id="IPR003594">
    <property type="entry name" value="HATPase_dom"/>
</dbReference>
<keyword evidence="13 14" id="KW-0472">Membrane</keyword>
<dbReference type="InterPro" id="IPR003660">
    <property type="entry name" value="HAMP_dom"/>
</dbReference>
<comment type="catalytic activity">
    <reaction evidence="1">
        <text>ATP + protein L-histidine = ADP + protein N-phospho-L-histidine.</text>
        <dbReference type="EC" id="2.7.13.3"/>
    </reaction>
</comment>
<evidence type="ECO:0000256" key="7">
    <source>
        <dbReference type="ARBA" id="ARBA00022692"/>
    </source>
</evidence>
<keyword evidence="6" id="KW-0808">Transferase</keyword>
<gene>
    <name evidence="17" type="ORF">OE105_02935</name>
</gene>
<feature type="domain" description="HAMP" evidence="16">
    <location>
        <begin position="296"/>
        <end position="348"/>
    </location>
</feature>
<dbReference type="GO" id="GO:0005524">
    <property type="term" value="F:ATP binding"/>
    <property type="evidence" value="ECO:0007669"/>
    <property type="project" value="UniProtKB-KW"/>
</dbReference>
<dbReference type="SUPFAM" id="SSF55874">
    <property type="entry name" value="ATPase domain of HSP90 chaperone/DNA topoisomerase II/histidine kinase"/>
    <property type="match status" value="1"/>
</dbReference>
<keyword evidence="4" id="KW-1003">Cell membrane</keyword>
<dbReference type="Pfam" id="PF06580">
    <property type="entry name" value="His_kinase"/>
    <property type="match status" value="1"/>
</dbReference>
<feature type="domain" description="Histidine kinase" evidence="15">
    <location>
        <begin position="457"/>
        <end position="561"/>
    </location>
</feature>
<keyword evidence="12" id="KW-0902">Two-component regulatory system</keyword>
<dbReference type="InterPro" id="IPR004358">
    <property type="entry name" value="Sig_transdc_His_kin-like_C"/>
</dbReference>
<evidence type="ECO:0000256" key="11">
    <source>
        <dbReference type="ARBA" id="ARBA00022989"/>
    </source>
</evidence>
<evidence type="ECO:0000313" key="18">
    <source>
        <dbReference type="Proteomes" id="UP001164726"/>
    </source>
</evidence>
<dbReference type="Proteomes" id="UP001164726">
    <property type="component" value="Chromosome"/>
</dbReference>
<dbReference type="InterPro" id="IPR036890">
    <property type="entry name" value="HATPase_C_sf"/>
</dbReference>
<keyword evidence="5" id="KW-0597">Phosphoprotein</keyword>
<keyword evidence="9 17" id="KW-0418">Kinase</keyword>
<evidence type="ECO:0000256" key="2">
    <source>
        <dbReference type="ARBA" id="ARBA00004651"/>
    </source>
</evidence>
<dbReference type="Gene3D" id="3.30.565.10">
    <property type="entry name" value="Histidine kinase-like ATPase, C-terminal domain"/>
    <property type="match status" value="1"/>
</dbReference>
<evidence type="ECO:0000256" key="12">
    <source>
        <dbReference type="ARBA" id="ARBA00023012"/>
    </source>
</evidence>
<dbReference type="PANTHER" id="PTHR34220">
    <property type="entry name" value="SENSOR HISTIDINE KINASE YPDA"/>
    <property type="match status" value="1"/>
</dbReference>
<dbReference type="AlphaFoldDB" id="A0A9E8M0S5"/>
<evidence type="ECO:0000256" key="6">
    <source>
        <dbReference type="ARBA" id="ARBA00022679"/>
    </source>
</evidence>
<dbReference type="RefSeq" id="WP_275421241.1">
    <property type="nucleotide sequence ID" value="NZ_CP106877.1"/>
</dbReference>
<keyword evidence="10" id="KW-0067">ATP-binding</keyword>
<evidence type="ECO:0000256" key="1">
    <source>
        <dbReference type="ARBA" id="ARBA00000085"/>
    </source>
</evidence>
<evidence type="ECO:0000259" key="15">
    <source>
        <dbReference type="PROSITE" id="PS50109"/>
    </source>
</evidence>
<dbReference type="InterPro" id="IPR010559">
    <property type="entry name" value="Sig_transdc_His_kin_internal"/>
</dbReference>
<evidence type="ECO:0000256" key="14">
    <source>
        <dbReference type="SAM" id="Phobius"/>
    </source>
</evidence>
<dbReference type="EC" id="2.7.13.3" evidence="3"/>
<accession>A0A9E8M0S5</accession>
<protein>
    <recommendedName>
        <fullName evidence="3">histidine kinase</fullName>
        <ecNumber evidence="3">2.7.13.3</ecNumber>
    </recommendedName>
</protein>
<evidence type="ECO:0000256" key="13">
    <source>
        <dbReference type="ARBA" id="ARBA00023136"/>
    </source>
</evidence>
<feature type="transmembrane region" description="Helical" evidence="14">
    <location>
        <begin position="21"/>
        <end position="45"/>
    </location>
</feature>
<sequence length="563" mass="65888">MIYKRKNFKEETKTLFLKYAFIPVVLLFLLFFVFLVFFLFAKLVYDTNQASKQIYEEFTTVYDEYLIEVERMATLPAVQEYLQTGRNSNLVFEAFYDFNNEQMIRSVFHLVDSSGDFLLSSKTPENDTTDFNLTNFIRRLKNYPEEILIGTGETAYTHGEVAVFSIGKAIIYGGEVRGFLIFQWMESDLLDLLSKDYSDISVVTDQYNNIIVTTNRLAKNFINKFIPTYTSDQFVDIKNSKYFIRLVETDKYPFKVYSLNMLIIEPLYILLYIVFAGLIGLTLYFFLNYLAEKMSSQNSRSIEKLMEGVNRLKEGKLDSYVHLKTGDEFEVLANQFNNMLDHLNSLMKRNEELSNIRRINEIKFLESQFNPHFLFNALETIRYTMFMDTKKAEHIILTLSKLLRYSINKDQQIVLFKHDLDYIVDYLSLHKLRYNERLEYEIRVPESIQYSFVPKLLLQPIIENSIKFGYRTKSHLKISIEGIQEGNEILLKVIDNGSGISQEKMEEIQKILSGKKKSGEHIGLLNAHKRLALQYGEHYGLTIHSDFGKGTEVILKLPFKNSM</sequence>
<dbReference type="InterPro" id="IPR005467">
    <property type="entry name" value="His_kinase_dom"/>
</dbReference>
<evidence type="ECO:0000313" key="17">
    <source>
        <dbReference type="EMBL" id="WAA13099.1"/>
    </source>
</evidence>
<keyword evidence="11 14" id="KW-1133">Transmembrane helix</keyword>
<evidence type="ECO:0000256" key="3">
    <source>
        <dbReference type="ARBA" id="ARBA00012438"/>
    </source>
</evidence>
<dbReference type="PROSITE" id="PS50885">
    <property type="entry name" value="HAMP"/>
    <property type="match status" value="1"/>
</dbReference>
<dbReference type="GO" id="GO:0005886">
    <property type="term" value="C:plasma membrane"/>
    <property type="evidence" value="ECO:0007669"/>
    <property type="project" value="UniProtKB-SubCell"/>
</dbReference>
<dbReference type="Pfam" id="PF00672">
    <property type="entry name" value="HAMP"/>
    <property type="match status" value="1"/>
</dbReference>
<dbReference type="GO" id="GO:0000155">
    <property type="term" value="F:phosphorelay sensor kinase activity"/>
    <property type="evidence" value="ECO:0007669"/>
    <property type="project" value="InterPro"/>
</dbReference>
<reference evidence="17" key="1">
    <citation type="submission" date="2022-09" db="EMBL/GenBank/DDBJ databases">
        <title>Complete Genomes of Fervidibacillus albus and Fervidibacillus halotolerans isolated from tidal flat sediments.</title>
        <authorList>
            <person name="Kwon K.K."/>
            <person name="Yang S.-H."/>
            <person name="Park M.J."/>
            <person name="Oh H.-M."/>
        </authorList>
    </citation>
    <scope>NUCLEOTIDE SEQUENCE</scope>
    <source>
        <strain evidence="17">MEBiC13594</strain>
    </source>
</reference>
<dbReference type="PRINTS" id="PR00344">
    <property type="entry name" value="BCTRLSENSOR"/>
</dbReference>
<evidence type="ECO:0000259" key="16">
    <source>
        <dbReference type="PROSITE" id="PS50885"/>
    </source>
</evidence>
<keyword evidence="7 14" id="KW-0812">Transmembrane</keyword>
<dbReference type="KEGG" id="fhl:OE105_02935"/>
<dbReference type="Pfam" id="PF02518">
    <property type="entry name" value="HATPase_c"/>
    <property type="match status" value="1"/>
</dbReference>
<dbReference type="PANTHER" id="PTHR34220:SF11">
    <property type="entry name" value="SENSOR PROTEIN KINASE HPTS"/>
    <property type="match status" value="1"/>
</dbReference>
<organism evidence="17 18">
    <name type="scientific">Fervidibacillus halotolerans</name>
    <dbReference type="NCBI Taxonomy" id="2980027"/>
    <lineage>
        <taxon>Bacteria</taxon>
        <taxon>Bacillati</taxon>
        <taxon>Bacillota</taxon>
        <taxon>Bacilli</taxon>
        <taxon>Bacillales</taxon>
        <taxon>Bacillaceae</taxon>
        <taxon>Fervidibacillus</taxon>
    </lineage>
</organism>
<dbReference type="CDD" id="cd06225">
    <property type="entry name" value="HAMP"/>
    <property type="match status" value="1"/>
</dbReference>
<evidence type="ECO:0000256" key="9">
    <source>
        <dbReference type="ARBA" id="ARBA00022777"/>
    </source>
</evidence>
<dbReference type="SMART" id="SM00387">
    <property type="entry name" value="HATPase_c"/>
    <property type="match status" value="1"/>
</dbReference>
<evidence type="ECO:0000256" key="5">
    <source>
        <dbReference type="ARBA" id="ARBA00022553"/>
    </source>
</evidence>
<dbReference type="SMART" id="SM00304">
    <property type="entry name" value="HAMP"/>
    <property type="match status" value="1"/>
</dbReference>
<dbReference type="PROSITE" id="PS50109">
    <property type="entry name" value="HIS_KIN"/>
    <property type="match status" value="1"/>
</dbReference>
<dbReference type="EMBL" id="CP106877">
    <property type="protein sequence ID" value="WAA13099.1"/>
    <property type="molecule type" value="Genomic_DNA"/>
</dbReference>
<feature type="transmembrane region" description="Helical" evidence="14">
    <location>
        <begin position="267"/>
        <end position="291"/>
    </location>
</feature>